<dbReference type="Proteomes" id="UP000663722">
    <property type="component" value="Chromosome"/>
</dbReference>
<dbReference type="InterPro" id="IPR029479">
    <property type="entry name" value="Nitroreductase"/>
</dbReference>
<keyword evidence="1" id="KW-0472">Membrane</keyword>
<organism evidence="3 4">
    <name type="scientific">Desulfonema magnum</name>
    <dbReference type="NCBI Taxonomy" id="45655"/>
    <lineage>
        <taxon>Bacteria</taxon>
        <taxon>Pseudomonadati</taxon>
        <taxon>Thermodesulfobacteriota</taxon>
        <taxon>Desulfobacteria</taxon>
        <taxon>Desulfobacterales</taxon>
        <taxon>Desulfococcaceae</taxon>
        <taxon>Desulfonema</taxon>
    </lineage>
</organism>
<keyword evidence="1" id="KW-1133">Transmembrane helix</keyword>
<feature type="domain" description="Nitroreductase" evidence="2">
    <location>
        <begin position="62"/>
        <end position="235"/>
    </location>
</feature>
<dbReference type="SUPFAM" id="SSF55469">
    <property type="entry name" value="FMN-dependent nitroreductase-like"/>
    <property type="match status" value="1"/>
</dbReference>
<dbReference type="PANTHER" id="PTHR43745">
    <property type="entry name" value="NITROREDUCTASE MJ1384-RELATED"/>
    <property type="match status" value="1"/>
</dbReference>
<dbReference type="NCBIfam" id="TIGR03605">
    <property type="entry name" value="antibiot_sagB"/>
    <property type="match status" value="1"/>
</dbReference>
<dbReference type="Gene3D" id="3.40.109.10">
    <property type="entry name" value="NADH Oxidase"/>
    <property type="match status" value="1"/>
</dbReference>
<dbReference type="InterPro" id="IPR052544">
    <property type="entry name" value="Bacteriocin_Proc_Enz"/>
</dbReference>
<dbReference type="InterPro" id="IPR020051">
    <property type="entry name" value="SagB-type_dehydrogenase"/>
</dbReference>
<evidence type="ECO:0000256" key="1">
    <source>
        <dbReference type="SAM" id="Phobius"/>
    </source>
</evidence>
<dbReference type="EMBL" id="CP061800">
    <property type="protein sequence ID" value="QTA85933.1"/>
    <property type="molecule type" value="Genomic_DNA"/>
</dbReference>
<feature type="transmembrane region" description="Helical" evidence="1">
    <location>
        <begin position="12"/>
        <end position="29"/>
    </location>
</feature>
<dbReference type="AlphaFoldDB" id="A0A975GMK2"/>
<proteinExistence type="predicted"/>
<evidence type="ECO:0000313" key="3">
    <source>
        <dbReference type="EMBL" id="QTA85933.1"/>
    </source>
</evidence>
<dbReference type="GO" id="GO:0016491">
    <property type="term" value="F:oxidoreductase activity"/>
    <property type="evidence" value="ECO:0007669"/>
    <property type="project" value="InterPro"/>
</dbReference>
<name>A0A975GMK2_9BACT</name>
<dbReference type="PANTHER" id="PTHR43745:SF2">
    <property type="entry name" value="NITROREDUCTASE MJ1384-RELATED"/>
    <property type="match status" value="1"/>
</dbReference>
<accession>A0A975GMK2</accession>
<evidence type="ECO:0000259" key="2">
    <source>
        <dbReference type="Pfam" id="PF00881"/>
    </source>
</evidence>
<dbReference type="CDD" id="cd02142">
    <property type="entry name" value="McbC_SagB-like_oxidoreductase"/>
    <property type="match status" value="1"/>
</dbReference>
<protein>
    <submittedName>
        <fullName evidence="3">Nitroreductase family protein</fullName>
    </submittedName>
</protein>
<keyword evidence="4" id="KW-1185">Reference proteome</keyword>
<dbReference type="KEGG" id="dmm:dnm_019500"/>
<dbReference type="InterPro" id="IPR000415">
    <property type="entry name" value="Nitroreductase-like"/>
</dbReference>
<sequence length="239" mass="26383">MAVYMNKSLKKIIIGGIILLIMVTFFQIGRYDTMVAKNTSKVIKLPESRYDSDVSVERALHERRSVRTYGERAVTLAEISQLLWAAQGMTHAEGFRTAPSAGALYPLEIYVAVGKADKPDAGIYKYKPHTHELIKTAEGDKRAALCRAALGQSAIKKAPVVLVFCAVYERTTRKYGERGIRYVHIEVGHAAQNVFLQAVSSGLCTVPVGAFDDNDLKKIMNLDANEHPLYIMPVGPANE</sequence>
<evidence type="ECO:0000313" key="4">
    <source>
        <dbReference type="Proteomes" id="UP000663722"/>
    </source>
</evidence>
<reference evidence="3" key="1">
    <citation type="journal article" date="2021" name="Microb. Physiol.">
        <title>Proteogenomic Insights into the Physiology of Marine, Sulfate-Reducing, Filamentous Desulfonema limicola and Desulfonema magnum.</title>
        <authorList>
            <person name="Schnaars V."/>
            <person name="Wohlbrand L."/>
            <person name="Scheve S."/>
            <person name="Hinrichs C."/>
            <person name="Reinhardt R."/>
            <person name="Rabus R."/>
        </authorList>
    </citation>
    <scope>NUCLEOTIDE SEQUENCE</scope>
    <source>
        <strain evidence="3">4be13</strain>
    </source>
</reference>
<dbReference type="Pfam" id="PF00881">
    <property type="entry name" value="Nitroreductase"/>
    <property type="match status" value="1"/>
</dbReference>
<keyword evidence="1" id="KW-0812">Transmembrane</keyword>
<gene>
    <name evidence="3" type="ORF">dnm_019500</name>
</gene>